<dbReference type="EMBL" id="SPHZ02000006">
    <property type="protein sequence ID" value="KAF0912567.1"/>
    <property type="molecule type" value="Genomic_DNA"/>
</dbReference>
<dbReference type="InterPro" id="IPR011992">
    <property type="entry name" value="EF-hand-dom_pair"/>
</dbReference>
<protein>
    <recommendedName>
        <fullName evidence="4">Caleosin</fullName>
    </recommendedName>
</protein>
<evidence type="ECO:0008006" key="4">
    <source>
        <dbReference type="Google" id="ProtNLM"/>
    </source>
</evidence>
<dbReference type="AlphaFoldDB" id="A0A6G1DJC3"/>
<dbReference type="InterPro" id="IPR007736">
    <property type="entry name" value="Caleosin-related"/>
</dbReference>
<dbReference type="PANTHER" id="PTHR31495:SF34">
    <property type="entry name" value="OS03G0222600 PROTEIN"/>
    <property type="match status" value="1"/>
</dbReference>
<dbReference type="GO" id="GO:0004497">
    <property type="term" value="F:monooxygenase activity"/>
    <property type="evidence" value="ECO:0007669"/>
    <property type="project" value="TreeGrafter"/>
</dbReference>
<dbReference type="Pfam" id="PF05042">
    <property type="entry name" value="Caleosin"/>
    <property type="match status" value="1"/>
</dbReference>
<organism evidence="2 3">
    <name type="scientific">Oryza meyeriana var. granulata</name>
    <dbReference type="NCBI Taxonomy" id="110450"/>
    <lineage>
        <taxon>Eukaryota</taxon>
        <taxon>Viridiplantae</taxon>
        <taxon>Streptophyta</taxon>
        <taxon>Embryophyta</taxon>
        <taxon>Tracheophyta</taxon>
        <taxon>Spermatophyta</taxon>
        <taxon>Magnoliopsida</taxon>
        <taxon>Liliopsida</taxon>
        <taxon>Poales</taxon>
        <taxon>Poaceae</taxon>
        <taxon>BOP clade</taxon>
        <taxon>Oryzoideae</taxon>
        <taxon>Oryzeae</taxon>
        <taxon>Oryzinae</taxon>
        <taxon>Oryza</taxon>
        <taxon>Oryza meyeriana</taxon>
    </lineage>
</organism>
<accession>A0A6G1DJC3</accession>
<keyword evidence="3" id="KW-1185">Reference proteome</keyword>
<gene>
    <name evidence="2" type="ORF">E2562_015261</name>
</gene>
<dbReference type="PANTHER" id="PTHR31495">
    <property type="entry name" value="PEROXYGENASE 3-RELATED"/>
    <property type="match status" value="1"/>
</dbReference>
<reference evidence="2 3" key="1">
    <citation type="submission" date="2019-11" db="EMBL/GenBank/DDBJ databases">
        <title>Whole genome sequence of Oryza granulata.</title>
        <authorList>
            <person name="Li W."/>
        </authorList>
    </citation>
    <scope>NUCLEOTIDE SEQUENCE [LARGE SCALE GENOMIC DNA]</scope>
    <source>
        <strain evidence="3">cv. Menghai</strain>
        <tissue evidence="2">Leaf</tissue>
    </source>
</reference>
<name>A0A6G1DJC3_9ORYZ</name>
<dbReference type="Proteomes" id="UP000479710">
    <property type="component" value="Unassembled WGS sequence"/>
</dbReference>
<dbReference type="OrthoDB" id="640742at2759"/>
<comment type="similarity">
    <text evidence="1">Belongs to the caleosin family.</text>
</comment>
<comment type="caution">
    <text evidence="2">The sequence shown here is derived from an EMBL/GenBank/DDBJ whole genome shotgun (WGS) entry which is preliminary data.</text>
</comment>
<evidence type="ECO:0000313" key="2">
    <source>
        <dbReference type="EMBL" id="KAF0912567.1"/>
    </source>
</evidence>
<proteinExistence type="inferred from homology"/>
<dbReference type="SUPFAM" id="SSF47473">
    <property type="entry name" value="EF-hand"/>
    <property type="match status" value="1"/>
</dbReference>
<dbReference type="GO" id="GO:0005509">
    <property type="term" value="F:calcium ion binding"/>
    <property type="evidence" value="ECO:0007669"/>
    <property type="project" value="TreeGrafter"/>
</dbReference>
<evidence type="ECO:0000256" key="1">
    <source>
        <dbReference type="ARBA" id="ARBA00006765"/>
    </source>
</evidence>
<sequence>MATLLVLIIARLPSRCPHLSFRQRSYKLAPRVSMASSSSSSPSDPSMETVAPHAAVTMERKLNPDLQEQLPKPYLARALAAVDPSHPQGTQGRDARGMSVLQQHAAFFDRNGDGVIHPWETFQGLRAIGCGYPVSFAGAILINLFLSYPTQPGCMPSPLFSINVKNIHKGKHGSDSEAYDTEGRFDPSKFDAIFSKYGRTQPNALTKDELNSMLKANRNMYDFIGWIISAGEWMLLYSVAKDKQGLLQRETVRGVFDGSLFERLEERKKSA</sequence>
<evidence type="ECO:0000313" key="3">
    <source>
        <dbReference type="Proteomes" id="UP000479710"/>
    </source>
</evidence>